<dbReference type="InterPro" id="IPR048674">
    <property type="entry name" value="COQ9_HTH"/>
</dbReference>
<evidence type="ECO:0000256" key="8">
    <source>
        <dbReference type="RuleBase" id="RU366063"/>
    </source>
</evidence>
<dbReference type="AlphaFoldDB" id="A0A8D8V7B8"/>
<keyword evidence="6 8" id="KW-0446">Lipid-binding</keyword>
<reference evidence="12" key="1">
    <citation type="submission" date="2021-05" db="EMBL/GenBank/DDBJ databases">
        <authorList>
            <person name="Alioto T."/>
            <person name="Alioto T."/>
            <person name="Gomez Garrido J."/>
        </authorList>
    </citation>
    <scope>NUCLEOTIDE SEQUENCE</scope>
</reference>
<dbReference type="FunFam" id="1.10.357.10:FF:000004">
    <property type="entry name" value="Ubiquinone biosynthesis protein COQ9, mitochondrial"/>
    <property type="match status" value="1"/>
</dbReference>
<evidence type="ECO:0000313" key="12">
    <source>
        <dbReference type="EMBL" id="CAG6717637.1"/>
    </source>
</evidence>
<dbReference type="EMBL" id="HBUF01356189">
    <property type="protein sequence ID" value="CAG6717637.1"/>
    <property type="molecule type" value="Transcribed_RNA"/>
</dbReference>
<comment type="function">
    <text evidence="8">Membrane-associated protein that warps the membrane surface to access and bind aromatic isoprenes with high specificity, including ubiquinone (CoQ) isoprene intermediates and presents them directly to Coq7, therefore facilitating the Coq7-mediated hydroxylase step. Participates in the biosynthesis of coenzyme Q, also named ubiquinone, an essential lipid-soluble electron transporter for aerobic cellular respiration.</text>
</comment>
<dbReference type="GO" id="GO:0008289">
    <property type="term" value="F:lipid binding"/>
    <property type="evidence" value="ECO:0007669"/>
    <property type="project" value="UniProtKB-UniRule"/>
</dbReference>
<feature type="domain" description="COQ9 C-terminal" evidence="10">
    <location>
        <begin position="176"/>
        <end position="245"/>
    </location>
</feature>
<dbReference type="NCBIfam" id="TIGR02396">
    <property type="entry name" value="diverge_rpsU"/>
    <property type="match status" value="1"/>
</dbReference>
<accession>A0A8D8V7B8</accession>
<dbReference type="InterPro" id="IPR013718">
    <property type="entry name" value="COQ9_C"/>
</dbReference>
<evidence type="ECO:0000256" key="1">
    <source>
        <dbReference type="ARBA" id="ARBA00004173"/>
    </source>
</evidence>
<sequence length="280" mass="31423">MAFFLRNSTSLLSFRAFRVQINRKHIHLTGLQFEQQPPPSNETSNQSETENKQNETENDDVRTRILEASLPFVHTHGWTKNAIVAGAESMGYPGTTHGLFQQGGADLVHHFYASCNQQLAVKLKQESEAGAADPNKQRAPHIFVTDAIQFRLELIVPYLSHWPQAMGLMALPNNTPRALANLLTMVDDVCYYAGDRSIDITWYSRRLALAGIYKLSELYLLQDSTPGHQATWTFLNRRIEDALQFQSVLESSGSAGVIAKEFATATFTTARNILGLNWNR</sequence>
<protein>
    <recommendedName>
        <fullName evidence="8">Ubiquinone biosynthesis protein</fullName>
    </recommendedName>
</protein>
<comment type="pathway">
    <text evidence="2 8">Cofactor biosynthesis; ubiquinone biosynthesis.</text>
</comment>
<feature type="compositionally biased region" description="Basic and acidic residues" evidence="9">
    <location>
        <begin position="49"/>
        <end position="60"/>
    </location>
</feature>
<keyword evidence="5" id="KW-0809">Transit peptide</keyword>
<dbReference type="Pfam" id="PF08511">
    <property type="entry name" value="COQ9"/>
    <property type="match status" value="1"/>
</dbReference>
<dbReference type="UniPathway" id="UPA00232"/>
<evidence type="ECO:0000256" key="5">
    <source>
        <dbReference type="ARBA" id="ARBA00022946"/>
    </source>
</evidence>
<evidence type="ECO:0000256" key="7">
    <source>
        <dbReference type="ARBA" id="ARBA00023128"/>
    </source>
</evidence>
<proteinExistence type="inferred from homology"/>
<dbReference type="GO" id="GO:0005743">
    <property type="term" value="C:mitochondrial inner membrane"/>
    <property type="evidence" value="ECO:0007669"/>
    <property type="project" value="TreeGrafter"/>
</dbReference>
<feature type="domain" description="Ubiquinone biosynthesis protein COQ9 HTH" evidence="11">
    <location>
        <begin position="59"/>
        <end position="88"/>
    </location>
</feature>
<evidence type="ECO:0000256" key="6">
    <source>
        <dbReference type="ARBA" id="ARBA00023121"/>
    </source>
</evidence>
<evidence type="ECO:0000256" key="9">
    <source>
        <dbReference type="SAM" id="MobiDB-lite"/>
    </source>
</evidence>
<dbReference type="EMBL" id="HBUF01515810">
    <property type="protein sequence ID" value="CAG6747824.1"/>
    <property type="molecule type" value="Transcribed_RNA"/>
</dbReference>
<keyword evidence="7 8" id="KW-0496">Mitochondrion</keyword>
<keyword evidence="12" id="KW-0830">Ubiquinone</keyword>
<dbReference type="InterPro" id="IPR012762">
    <property type="entry name" value="Ubiq_biosynth_COQ9"/>
</dbReference>
<dbReference type="Pfam" id="PF21392">
    <property type="entry name" value="COQ9_N"/>
    <property type="match status" value="1"/>
</dbReference>
<feature type="region of interest" description="Disordered" evidence="9">
    <location>
        <begin position="31"/>
        <end position="60"/>
    </location>
</feature>
<evidence type="ECO:0000259" key="11">
    <source>
        <dbReference type="Pfam" id="PF21392"/>
    </source>
</evidence>
<organism evidence="12">
    <name type="scientific">Cacopsylla melanoneura</name>
    <dbReference type="NCBI Taxonomy" id="428564"/>
    <lineage>
        <taxon>Eukaryota</taxon>
        <taxon>Metazoa</taxon>
        <taxon>Ecdysozoa</taxon>
        <taxon>Arthropoda</taxon>
        <taxon>Hexapoda</taxon>
        <taxon>Insecta</taxon>
        <taxon>Pterygota</taxon>
        <taxon>Neoptera</taxon>
        <taxon>Paraneoptera</taxon>
        <taxon>Hemiptera</taxon>
        <taxon>Sternorrhyncha</taxon>
        <taxon>Psylloidea</taxon>
        <taxon>Psyllidae</taxon>
        <taxon>Psyllinae</taxon>
        <taxon>Cacopsylla</taxon>
    </lineage>
</organism>
<dbReference type="PANTHER" id="PTHR21427">
    <property type="entry name" value="UBIQUINONE BIOSYNTHESIS PROTEIN COQ9, MITOCHONDRIAL"/>
    <property type="match status" value="1"/>
</dbReference>
<keyword evidence="4 8" id="KW-0831">Ubiquinone biosynthesis</keyword>
<dbReference type="PANTHER" id="PTHR21427:SF19">
    <property type="entry name" value="UBIQUINONE BIOSYNTHESIS PROTEIN COQ9, MITOCHONDRIAL"/>
    <property type="match status" value="1"/>
</dbReference>
<comment type="similarity">
    <text evidence="3 8">Belongs to the COQ9 family.</text>
</comment>
<dbReference type="Gene3D" id="1.10.357.10">
    <property type="entry name" value="Tetracycline Repressor, domain 2"/>
    <property type="match status" value="1"/>
</dbReference>
<comment type="subcellular location">
    <subcellularLocation>
        <location evidence="1 8">Mitochondrion</location>
    </subcellularLocation>
</comment>
<dbReference type="GO" id="GO:0006744">
    <property type="term" value="P:ubiquinone biosynthetic process"/>
    <property type="evidence" value="ECO:0007669"/>
    <property type="project" value="UniProtKB-UniRule"/>
</dbReference>
<evidence type="ECO:0000256" key="4">
    <source>
        <dbReference type="ARBA" id="ARBA00022688"/>
    </source>
</evidence>
<evidence type="ECO:0000256" key="3">
    <source>
        <dbReference type="ARBA" id="ARBA00010766"/>
    </source>
</evidence>
<evidence type="ECO:0000259" key="10">
    <source>
        <dbReference type="Pfam" id="PF08511"/>
    </source>
</evidence>
<name>A0A8D8V7B8_9HEMI</name>
<evidence type="ECO:0000256" key="2">
    <source>
        <dbReference type="ARBA" id="ARBA00004749"/>
    </source>
</evidence>